<evidence type="ECO:0000256" key="1">
    <source>
        <dbReference type="SAM" id="MobiDB-lite"/>
    </source>
</evidence>
<dbReference type="RefSeq" id="WP_290355346.1">
    <property type="nucleotide sequence ID" value="NZ_JAUFPT010000019.1"/>
</dbReference>
<organism evidence="2 3">
    <name type="scientific">Methylobacterium longum</name>
    <dbReference type="NCBI Taxonomy" id="767694"/>
    <lineage>
        <taxon>Bacteria</taxon>
        <taxon>Pseudomonadati</taxon>
        <taxon>Pseudomonadota</taxon>
        <taxon>Alphaproteobacteria</taxon>
        <taxon>Hyphomicrobiales</taxon>
        <taxon>Methylobacteriaceae</taxon>
        <taxon>Methylobacterium</taxon>
    </lineage>
</organism>
<protein>
    <submittedName>
        <fullName evidence="2">Uncharacterized protein</fullName>
    </submittedName>
</protein>
<gene>
    <name evidence="2" type="ORF">QWZ18_06760</name>
</gene>
<dbReference type="Proteomes" id="UP001244297">
    <property type="component" value="Unassembled WGS sequence"/>
</dbReference>
<comment type="caution">
    <text evidence="2">The sequence shown here is derived from an EMBL/GenBank/DDBJ whole genome shotgun (WGS) entry which is preliminary data.</text>
</comment>
<evidence type="ECO:0000313" key="2">
    <source>
        <dbReference type="EMBL" id="MDN3570321.1"/>
    </source>
</evidence>
<name>A0ABT8AKI7_9HYPH</name>
<dbReference type="EMBL" id="JAUFPT010000019">
    <property type="protein sequence ID" value="MDN3570321.1"/>
    <property type="molecule type" value="Genomic_DNA"/>
</dbReference>
<feature type="non-terminal residue" evidence="2">
    <location>
        <position position="94"/>
    </location>
</feature>
<feature type="region of interest" description="Disordered" evidence="1">
    <location>
        <begin position="74"/>
        <end position="94"/>
    </location>
</feature>
<accession>A0ABT8AKI7</accession>
<proteinExistence type="predicted"/>
<evidence type="ECO:0000313" key="3">
    <source>
        <dbReference type="Proteomes" id="UP001244297"/>
    </source>
</evidence>
<reference evidence="3" key="1">
    <citation type="journal article" date="2019" name="Int. J. Syst. Evol. Microbiol.">
        <title>The Global Catalogue of Microorganisms (GCM) 10K type strain sequencing project: providing services to taxonomists for standard genome sequencing and annotation.</title>
        <authorList>
            <consortium name="The Broad Institute Genomics Platform"/>
            <consortium name="The Broad Institute Genome Sequencing Center for Infectious Disease"/>
            <person name="Wu L."/>
            <person name="Ma J."/>
        </authorList>
    </citation>
    <scope>NUCLEOTIDE SEQUENCE [LARGE SCALE GENOMIC DNA]</scope>
    <source>
        <strain evidence="3">CECT 7806</strain>
    </source>
</reference>
<keyword evidence="3" id="KW-1185">Reference proteome</keyword>
<sequence>MVSVEVLSVALRRLAVPGMTAKALRAALREKHPEASKKAIVRAAFLALIEAQSQDGQSGGCSVEALHGFALAERASGDDGPMMLSPRRRRQQRH</sequence>